<name>A0A0F9WED0_9MICR</name>
<dbReference type="InterPro" id="IPR004910">
    <property type="entry name" value="Yippee/Mis18/Cereblon"/>
</dbReference>
<dbReference type="OMA" id="FILCECD"/>
<keyword evidence="2" id="KW-0862">Zinc</keyword>
<dbReference type="VEuPathDB" id="MicrosporidiaDB:AAJ76_1300049627"/>
<organism evidence="5 6">
    <name type="scientific">Vairimorpha ceranae</name>
    <dbReference type="NCBI Taxonomy" id="40302"/>
    <lineage>
        <taxon>Eukaryota</taxon>
        <taxon>Fungi</taxon>
        <taxon>Fungi incertae sedis</taxon>
        <taxon>Microsporidia</taxon>
        <taxon>Nosematidae</taxon>
        <taxon>Vairimorpha</taxon>
    </lineage>
</organism>
<dbReference type="OrthoDB" id="74210at2759"/>
<dbReference type="GO" id="GO:0046872">
    <property type="term" value="F:metal ion binding"/>
    <property type="evidence" value="ECO:0007669"/>
    <property type="project" value="UniProtKB-KW"/>
</dbReference>
<sequence>MTSTKPLKNPFTVNCKNCNLPLADSFSLLNYKNRFLIHSSVSTTVIIDKKKITEEDSIYYLMKCRCHLVVGRKYISTSVDLNGYSGMYFFNKDDVYTYLLGGGVSDSINSICLNDLCDDIDKIQKLCLYLYKKIDDKK</sequence>
<gene>
    <name evidence="5" type="ORF">AAJ76_1300049627</name>
</gene>
<evidence type="ECO:0000256" key="2">
    <source>
        <dbReference type="ARBA" id="ARBA00022833"/>
    </source>
</evidence>
<dbReference type="Pfam" id="PF03226">
    <property type="entry name" value="Yippee-Mis18"/>
    <property type="match status" value="1"/>
</dbReference>
<evidence type="ECO:0000256" key="1">
    <source>
        <dbReference type="ARBA" id="ARBA00022723"/>
    </source>
</evidence>
<dbReference type="VEuPathDB" id="MicrosporidiaDB:G9O61_00g000290"/>
<dbReference type="VEuPathDB" id="MicrosporidiaDB:NCER_101434"/>
<dbReference type="InterPro" id="IPR034752">
    <property type="entry name" value="Mis18"/>
</dbReference>
<feature type="domain" description="Mis18" evidence="4">
    <location>
        <begin position="10"/>
        <end position="100"/>
    </location>
</feature>
<accession>A0A0F9WED0</accession>
<dbReference type="EMBL" id="JPQZ01000013">
    <property type="protein sequence ID" value="KKO75746.1"/>
    <property type="molecule type" value="Genomic_DNA"/>
</dbReference>
<evidence type="ECO:0000259" key="4">
    <source>
        <dbReference type="PROSITE" id="PS51793"/>
    </source>
</evidence>
<evidence type="ECO:0000313" key="5">
    <source>
        <dbReference type="EMBL" id="KKO75746.1"/>
    </source>
</evidence>
<dbReference type="GeneID" id="36318854"/>
<evidence type="ECO:0000256" key="3">
    <source>
        <dbReference type="RuleBase" id="RU110713"/>
    </source>
</evidence>
<proteinExistence type="inferred from homology"/>
<dbReference type="RefSeq" id="XP_024331488.1">
    <property type="nucleotide sequence ID" value="XM_024473952.1"/>
</dbReference>
<dbReference type="Proteomes" id="UP000034350">
    <property type="component" value="Unassembled WGS sequence"/>
</dbReference>
<dbReference type="AlphaFoldDB" id="A0A0F9WED0"/>
<reference evidence="5 6" key="1">
    <citation type="journal article" date="2015" name="Environ. Microbiol.">
        <title>Genome analyses suggest the presence of polyploidy and recent human-driven expansions in eight global populations of the honeybee pathogen Nosema ceranae.</title>
        <authorList>
            <person name="Pelin A."/>
            <person name="Selman M."/>
            <person name="Aris-Brosou S."/>
            <person name="Farinelli L."/>
            <person name="Corradi N."/>
        </authorList>
    </citation>
    <scope>NUCLEOTIDE SEQUENCE [LARGE SCALE GENOMIC DNA]</scope>
    <source>
        <strain evidence="5 6">PA08 1199</strain>
    </source>
</reference>
<keyword evidence="6" id="KW-1185">Reference proteome</keyword>
<evidence type="ECO:0000313" key="6">
    <source>
        <dbReference type="Proteomes" id="UP000034350"/>
    </source>
</evidence>
<comment type="similarity">
    <text evidence="3">Belongs to the yippee family.</text>
</comment>
<comment type="caution">
    <text evidence="5">The sequence shown here is derived from an EMBL/GenBank/DDBJ whole genome shotgun (WGS) entry which is preliminary data.</text>
</comment>
<keyword evidence="1" id="KW-0479">Metal-binding</keyword>
<dbReference type="PROSITE" id="PS51793">
    <property type="entry name" value="MIS18"/>
    <property type="match status" value="1"/>
</dbReference>
<protein>
    <recommendedName>
        <fullName evidence="3">Protein yippee-like</fullName>
    </recommendedName>
</protein>